<feature type="region of interest" description="Disordered" evidence="1">
    <location>
        <begin position="1"/>
        <end position="35"/>
    </location>
</feature>
<dbReference type="EMBL" id="JAAIUW010000003">
    <property type="protein sequence ID" value="KAF7838930.1"/>
    <property type="molecule type" value="Genomic_DNA"/>
</dbReference>
<gene>
    <name evidence="2" type="ORF">G2W53_007412</name>
</gene>
<dbReference type="AlphaFoldDB" id="A0A834X6M4"/>
<keyword evidence="3" id="KW-1185">Reference proteome</keyword>
<name>A0A834X6M4_9FABA</name>
<feature type="compositionally biased region" description="Low complexity" evidence="1">
    <location>
        <begin position="1"/>
        <end position="12"/>
    </location>
</feature>
<sequence length="35" mass="3596">MSTSSTTGDSTGITVPTPISTILPGTGHEEDDWTC</sequence>
<evidence type="ECO:0000313" key="3">
    <source>
        <dbReference type="Proteomes" id="UP000634136"/>
    </source>
</evidence>
<protein>
    <submittedName>
        <fullName evidence="2">Uncharacterized protein</fullName>
    </submittedName>
</protein>
<evidence type="ECO:0000313" key="2">
    <source>
        <dbReference type="EMBL" id="KAF7838930.1"/>
    </source>
</evidence>
<dbReference type="Proteomes" id="UP000634136">
    <property type="component" value="Unassembled WGS sequence"/>
</dbReference>
<reference evidence="2" key="1">
    <citation type="submission" date="2020-09" db="EMBL/GenBank/DDBJ databases">
        <title>Genome-Enabled Discovery of Anthraquinone Biosynthesis in Senna tora.</title>
        <authorList>
            <person name="Kang S.-H."/>
            <person name="Pandey R.P."/>
            <person name="Lee C.-M."/>
            <person name="Sim J.-S."/>
            <person name="Jeong J.-T."/>
            <person name="Choi B.-S."/>
            <person name="Jung M."/>
            <person name="Ginzburg D."/>
            <person name="Zhao K."/>
            <person name="Won S.Y."/>
            <person name="Oh T.-J."/>
            <person name="Yu Y."/>
            <person name="Kim N.-H."/>
            <person name="Lee O.R."/>
            <person name="Lee T.-H."/>
            <person name="Bashyal P."/>
            <person name="Kim T.-S."/>
            <person name="Lee W.-H."/>
            <person name="Kawkins C."/>
            <person name="Kim C.-K."/>
            <person name="Kim J.S."/>
            <person name="Ahn B.O."/>
            <person name="Rhee S.Y."/>
            <person name="Sohng J.K."/>
        </authorList>
    </citation>
    <scope>NUCLEOTIDE SEQUENCE</scope>
    <source>
        <tissue evidence="2">Leaf</tissue>
    </source>
</reference>
<accession>A0A834X6M4</accession>
<organism evidence="2 3">
    <name type="scientific">Senna tora</name>
    <dbReference type="NCBI Taxonomy" id="362788"/>
    <lineage>
        <taxon>Eukaryota</taxon>
        <taxon>Viridiplantae</taxon>
        <taxon>Streptophyta</taxon>
        <taxon>Embryophyta</taxon>
        <taxon>Tracheophyta</taxon>
        <taxon>Spermatophyta</taxon>
        <taxon>Magnoliopsida</taxon>
        <taxon>eudicotyledons</taxon>
        <taxon>Gunneridae</taxon>
        <taxon>Pentapetalae</taxon>
        <taxon>rosids</taxon>
        <taxon>fabids</taxon>
        <taxon>Fabales</taxon>
        <taxon>Fabaceae</taxon>
        <taxon>Caesalpinioideae</taxon>
        <taxon>Cassia clade</taxon>
        <taxon>Senna</taxon>
    </lineage>
</organism>
<evidence type="ECO:0000256" key="1">
    <source>
        <dbReference type="SAM" id="MobiDB-lite"/>
    </source>
</evidence>
<comment type="caution">
    <text evidence="2">The sequence shown here is derived from an EMBL/GenBank/DDBJ whole genome shotgun (WGS) entry which is preliminary data.</text>
</comment>
<proteinExistence type="predicted"/>